<dbReference type="Gene3D" id="2.40.128.190">
    <property type="match status" value="1"/>
</dbReference>
<dbReference type="Gene3D" id="2.120.10.70">
    <property type="entry name" value="Fucose-specific lectin"/>
    <property type="match status" value="1"/>
</dbReference>
<protein>
    <submittedName>
        <fullName evidence="3">Uncharacterized protein</fullName>
    </submittedName>
</protein>
<evidence type="ECO:0000256" key="1">
    <source>
        <dbReference type="SAM" id="MobiDB-lite"/>
    </source>
</evidence>
<evidence type="ECO:0000313" key="4">
    <source>
        <dbReference type="Proteomes" id="UP000799428"/>
    </source>
</evidence>
<dbReference type="AlphaFoldDB" id="A0A6G1JV38"/>
<dbReference type="SUPFAM" id="SSF89372">
    <property type="entry name" value="Fucose-specific lectin"/>
    <property type="match status" value="1"/>
</dbReference>
<accession>A0A6G1JV38</accession>
<dbReference type="EMBL" id="MU005782">
    <property type="protein sequence ID" value="KAF2704476.1"/>
    <property type="molecule type" value="Genomic_DNA"/>
</dbReference>
<dbReference type="Proteomes" id="UP000799428">
    <property type="component" value="Unassembled WGS sequence"/>
</dbReference>
<feature type="compositionally biased region" description="Low complexity" evidence="1">
    <location>
        <begin position="143"/>
        <end position="157"/>
    </location>
</feature>
<keyword evidence="2" id="KW-0812">Transmembrane</keyword>
<organism evidence="3 4">
    <name type="scientific">Pleomassaria siparia CBS 279.74</name>
    <dbReference type="NCBI Taxonomy" id="1314801"/>
    <lineage>
        <taxon>Eukaryota</taxon>
        <taxon>Fungi</taxon>
        <taxon>Dikarya</taxon>
        <taxon>Ascomycota</taxon>
        <taxon>Pezizomycotina</taxon>
        <taxon>Dothideomycetes</taxon>
        <taxon>Pleosporomycetidae</taxon>
        <taxon>Pleosporales</taxon>
        <taxon>Pleomassariaceae</taxon>
        <taxon>Pleomassaria</taxon>
    </lineage>
</organism>
<feature type="region of interest" description="Disordered" evidence="1">
    <location>
        <begin position="64"/>
        <end position="86"/>
    </location>
</feature>
<feature type="transmembrane region" description="Helical" evidence="2">
    <location>
        <begin position="99"/>
        <end position="124"/>
    </location>
</feature>
<gene>
    <name evidence="3" type="ORF">K504DRAFT_449482</name>
</gene>
<feature type="compositionally biased region" description="Pro residues" evidence="1">
    <location>
        <begin position="73"/>
        <end position="83"/>
    </location>
</feature>
<name>A0A6G1JV38_9PLEO</name>
<feature type="compositionally biased region" description="Basic and acidic residues" evidence="1">
    <location>
        <begin position="1"/>
        <end position="22"/>
    </location>
</feature>
<dbReference type="OrthoDB" id="407298at2759"/>
<evidence type="ECO:0000313" key="3">
    <source>
        <dbReference type="EMBL" id="KAF2704476.1"/>
    </source>
</evidence>
<keyword evidence="2" id="KW-0472">Membrane</keyword>
<reference evidence="3" key="1">
    <citation type="journal article" date="2020" name="Stud. Mycol.">
        <title>101 Dothideomycetes genomes: a test case for predicting lifestyles and emergence of pathogens.</title>
        <authorList>
            <person name="Haridas S."/>
            <person name="Albert R."/>
            <person name="Binder M."/>
            <person name="Bloem J."/>
            <person name="Labutti K."/>
            <person name="Salamov A."/>
            <person name="Andreopoulos B."/>
            <person name="Baker S."/>
            <person name="Barry K."/>
            <person name="Bills G."/>
            <person name="Bluhm B."/>
            <person name="Cannon C."/>
            <person name="Castanera R."/>
            <person name="Culley D."/>
            <person name="Daum C."/>
            <person name="Ezra D."/>
            <person name="Gonzalez J."/>
            <person name="Henrissat B."/>
            <person name="Kuo A."/>
            <person name="Liang C."/>
            <person name="Lipzen A."/>
            <person name="Lutzoni F."/>
            <person name="Magnuson J."/>
            <person name="Mondo S."/>
            <person name="Nolan M."/>
            <person name="Ohm R."/>
            <person name="Pangilinan J."/>
            <person name="Park H.-J."/>
            <person name="Ramirez L."/>
            <person name="Alfaro M."/>
            <person name="Sun H."/>
            <person name="Tritt A."/>
            <person name="Yoshinaga Y."/>
            <person name="Zwiers L.-H."/>
            <person name="Turgeon B."/>
            <person name="Goodwin S."/>
            <person name="Spatafora J."/>
            <person name="Crous P."/>
            <person name="Grigoriev I."/>
        </authorList>
    </citation>
    <scope>NUCLEOTIDE SEQUENCE</scope>
    <source>
        <strain evidence="3">CBS 279.74</strain>
    </source>
</reference>
<keyword evidence="4" id="KW-1185">Reference proteome</keyword>
<feature type="region of interest" description="Disordered" evidence="1">
    <location>
        <begin position="1"/>
        <end position="24"/>
    </location>
</feature>
<evidence type="ECO:0000256" key="2">
    <source>
        <dbReference type="SAM" id="Phobius"/>
    </source>
</evidence>
<proteinExistence type="predicted"/>
<sequence>MDYKEKSFNNHSQPDRRPRSNDYPEVYYPPVALEIPQSSHTLNKEYGSSIAPFSPVSQLSNSAPYYPPTNFRNPPPPISPPPIYRLQERPPRRRRAYRICIWLLVVLVVVFATTGGVIGGIYGAKALQSKTSNNDAGQAKAPSTNSSTSSDSQTEPSVATPKFASIASAKCFNETFLQVYYLESTTLKASMFDGASWSDLGDLEPSISPRQKSPMAAISWVLDSNVQLRLYYFDAKNREIELAGSCTGGGPPCTWTTATMLQATGISANSSLTAVYWEDPVTGVEVRTTWQNTNGKLAGSVFTRGSWSADIPFVDAMPGTPIAANVDSSSTPFVIRVWYRSPNSDLSRIQYNSTDPGWKSPDPTITVGNTTNLDPYAPIGVGFVPVNASSNTSEYTGLYAIQGDKQPVVVDSTDNGTTYSTSSNMLGAGDDAGGAIAALGWTDPADKGLRSIRVFFSKDGNIQEMAQRGDKWTVGSVLGKS</sequence>
<feature type="region of interest" description="Disordered" evidence="1">
    <location>
        <begin position="132"/>
        <end position="157"/>
    </location>
</feature>
<keyword evidence="2" id="KW-1133">Transmembrane helix</keyword>